<name>A0AAV1HZ35_9CHLO</name>
<dbReference type="Pfam" id="PF07714">
    <property type="entry name" value="PK_Tyr_Ser-Thr"/>
    <property type="match status" value="1"/>
</dbReference>
<dbReference type="PROSITE" id="PS00108">
    <property type="entry name" value="PROTEIN_KINASE_ST"/>
    <property type="match status" value="1"/>
</dbReference>
<keyword evidence="4" id="KW-0418">Kinase</keyword>
<evidence type="ECO:0000313" key="8">
    <source>
        <dbReference type="EMBL" id="CAK0766037.1"/>
    </source>
</evidence>
<dbReference type="Gene3D" id="1.10.510.10">
    <property type="entry name" value="Transferase(Phosphotransferase) domain 1"/>
    <property type="match status" value="1"/>
</dbReference>
<evidence type="ECO:0000256" key="1">
    <source>
        <dbReference type="ARBA" id="ARBA00022527"/>
    </source>
</evidence>
<dbReference type="GO" id="GO:0005524">
    <property type="term" value="F:ATP binding"/>
    <property type="evidence" value="ECO:0007669"/>
    <property type="project" value="UniProtKB-UniRule"/>
</dbReference>
<feature type="binding site" evidence="6">
    <location>
        <position position="1631"/>
    </location>
    <ligand>
        <name>ATP</name>
        <dbReference type="ChEBI" id="CHEBI:30616"/>
    </ligand>
</feature>
<keyword evidence="3 6" id="KW-0547">Nucleotide-binding</keyword>
<feature type="domain" description="Protein kinase" evidence="7">
    <location>
        <begin position="1604"/>
        <end position="1878"/>
    </location>
</feature>
<keyword evidence="9" id="KW-1185">Reference proteome</keyword>
<dbReference type="InterPro" id="IPR001245">
    <property type="entry name" value="Ser-Thr/Tyr_kinase_cat_dom"/>
</dbReference>
<dbReference type="PROSITE" id="PS00107">
    <property type="entry name" value="PROTEIN_KINASE_ATP"/>
    <property type="match status" value="1"/>
</dbReference>
<organism evidence="8 9">
    <name type="scientific">Coccomyxa viridis</name>
    <dbReference type="NCBI Taxonomy" id="1274662"/>
    <lineage>
        <taxon>Eukaryota</taxon>
        <taxon>Viridiplantae</taxon>
        <taxon>Chlorophyta</taxon>
        <taxon>core chlorophytes</taxon>
        <taxon>Trebouxiophyceae</taxon>
        <taxon>Trebouxiophyceae incertae sedis</taxon>
        <taxon>Coccomyxaceae</taxon>
        <taxon>Coccomyxa</taxon>
    </lineage>
</organism>
<dbReference type="InterPro" id="IPR011009">
    <property type="entry name" value="Kinase-like_dom_sf"/>
</dbReference>
<dbReference type="PANTHER" id="PTHR44329">
    <property type="entry name" value="SERINE/THREONINE-PROTEIN KINASE TNNI3K-RELATED"/>
    <property type="match status" value="1"/>
</dbReference>
<evidence type="ECO:0000256" key="6">
    <source>
        <dbReference type="PROSITE-ProRule" id="PRU10141"/>
    </source>
</evidence>
<reference evidence="8 9" key="1">
    <citation type="submission" date="2023-10" db="EMBL/GenBank/DDBJ databases">
        <authorList>
            <person name="Maclean D."/>
            <person name="Macfadyen A."/>
        </authorList>
    </citation>
    <scope>NUCLEOTIDE SEQUENCE [LARGE SCALE GENOMIC DNA]</scope>
</reference>
<sequence length="1895" mass="203335">MARRRTVYGNEELQTLSRLTLSDGFNMIRGDALIRTKQDSTSPDQGALVVSGGVGIGLTLNVGGGLSVRCSDGQNISLGNPDSVTGLSLYSQLQTDVVPYSDSVESLGDATHRWNSAWVDNIVNPGPILIHSTSTDPTVGVQITDLQLQGNFAIAGPAHFMSSLLVDGPTHLNETSVDTTQGNFSVIGPGNFNVEAPSFNVHCNELTLNCTDTVRGVSIATQNDGVPFFFGNQNSTCTFNGKFVLVRGDLQVMGNTTTINSQIVDIEDHQIELGVIADPNDTTADGGGIVLKGSTDKSLLWYEATGLWTFNTGVDIQAGSSLHVDAVSGKSMGLTMSDGTTNVLTLLNGRVGVNVPAPTVTMHINATDAIHIPVGSTVQRPNTAIVQTGMVRYNTDLHRYEGFTQAGAWASLGGVVDQEQTTYITVESDDNTTDVHRIRFFVQGVEVSNFDPSGKLGLGTTTPAVRLDIQDTDAIHIPVGSTVQRPNTAIVQTGMVRYNTDLHRYEGYTQAGAWASLGGVIDQEQTTYISVESDDNSTDVHRIRFFVQGVEVSNFDPSGKLGLGTTTPAVRLDIQDTDAVHIPVGSTVQRPNTAIVQTGMIRYNTDLHRYEGYTQADVWGSLGGVIDQAQTTYITVESDDNSTDVHRIRFFVQGVEVSNFDPSGKLGLGTTTPAVRLDIQDTDAVHIPVGSTVQRPNTAIVQTGMIRYNTDLHRYEGYTQADVWGSLGGVIDQAQTTYITVESDDNSTDVHRIRFFVQGVEVSNFDPSGKLGLGTTTPAVRLDIQDTDAVHIPVGSTVQRPNTAIVQTGMIRYNTDLHRYEGYTQADVWGSLGGVIDQAQTTYITVESDDNSTDVHRIRFFVQGVEVSNFDPSGKLGLGTTTPAVRLDIQDTDAIHVPVGSSAQRPNSAIVQPGMIRYNSDLHSYEGYRDGNVWADLDGLRDIEGTTYATVLSDDRSTDTHSIRYFTNGSQVAVMDPSGNLGIGTPSPVCQLHLTSTDAVLLPTGTSAQRPDATSQEGMIRYNADRRTFEGMRLVGTPSMGLDSWVSMAGVSNDTDSTFITVYDPTTGTSLNEIRFYTNAQIVNDTVTSGLRFKIDQSGNFGIGGAQDRVLSSLLDVMGTENEQFLLSYDSNNYTALTTSTHGFTIQNYAQDAVDFGDIVLVPAGPLRKVVVGDSTDVYSPGNIPIKLAVYGYVYASGGVRFPDGSIQTTSATQSSSGSSYGQWALGQASASVATYYQPIDTTQVAIGTDTPLAKLSIAKVNGEPASLPHLELRYTQNDYATMQVDANGCLIVTSGLGQDSDILLQPTGNVGVNVSSAVASLHVNHDLFLQGSDDPANTYTGMGLYMRFNTASNQGLIASGNNATSTPYPLTVQASQLSLGGGLSVGSAFASASPPSNGAIVQEQVGIATASPLASLDVGTTSSNVVIRASQHDQTVPGIVVANASASAAPADGLTLTTLNTGDASIDTINYTGTKHLQLNPSGGPVSACGTLSDAQLSVSQTGTASSVPVVSMHQACTQAPIFKMTGSSILSNTTTNIVMNDSNVTNAKIGAYVQLLGLLIAGGVGAALCHLWRWRRPWALTNERDRLEREIQVADRDSLGSLQIGRLLGSGSFGRVFRARWLGVNIAVKVIDHEPGSQTETGCIEREAMISAATCHPNVVTCYRVMTRCRESNSRQTLILMELCDRDTLDRQAPRLWEQQRKSRAQGILHVIRCLIDVAAGLRFMHSVGVVHGDLKCQNILCKSSRSDSRGFMCKVADFGLSRCLDAQRGEVLTEEPGSILYAAPECLMTGKIHLRSDVYGFGMIAWHLVTPNSFEETMKDAQLWFNKCQMDWSPSLAETTPEDLSALISACWQECESRPSFLEIQDRLEEMHSTYSAQVDRSCSLRQRSLSD</sequence>
<keyword evidence="1" id="KW-0723">Serine/threonine-protein kinase</keyword>
<evidence type="ECO:0000256" key="4">
    <source>
        <dbReference type="ARBA" id="ARBA00022777"/>
    </source>
</evidence>
<dbReference type="SMART" id="SM00220">
    <property type="entry name" value="S_TKc"/>
    <property type="match status" value="1"/>
</dbReference>
<gene>
    <name evidence="8" type="ORF">CVIRNUC_003318</name>
</gene>
<dbReference type="SUPFAM" id="SSF56112">
    <property type="entry name" value="Protein kinase-like (PK-like)"/>
    <property type="match status" value="1"/>
</dbReference>
<keyword evidence="5 6" id="KW-0067">ATP-binding</keyword>
<comment type="caution">
    <text evidence="8">The sequence shown here is derived from an EMBL/GenBank/DDBJ whole genome shotgun (WGS) entry which is preliminary data.</text>
</comment>
<protein>
    <recommendedName>
        <fullName evidence="7">Protein kinase domain-containing protein</fullName>
    </recommendedName>
</protein>
<dbReference type="EMBL" id="CAUYUE010000004">
    <property type="protein sequence ID" value="CAK0766037.1"/>
    <property type="molecule type" value="Genomic_DNA"/>
</dbReference>
<dbReference type="Gene3D" id="3.30.200.20">
    <property type="entry name" value="Phosphorylase Kinase, domain 1"/>
    <property type="match status" value="1"/>
</dbReference>
<dbReference type="GO" id="GO:0004674">
    <property type="term" value="F:protein serine/threonine kinase activity"/>
    <property type="evidence" value="ECO:0007669"/>
    <property type="project" value="UniProtKB-KW"/>
</dbReference>
<evidence type="ECO:0000256" key="5">
    <source>
        <dbReference type="ARBA" id="ARBA00022840"/>
    </source>
</evidence>
<keyword evidence="2" id="KW-0808">Transferase</keyword>
<proteinExistence type="predicted"/>
<evidence type="ECO:0000256" key="3">
    <source>
        <dbReference type="ARBA" id="ARBA00022741"/>
    </source>
</evidence>
<dbReference type="PROSITE" id="PS50011">
    <property type="entry name" value="PROTEIN_KINASE_DOM"/>
    <property type="match status" value="1"/>
</dbReference>
<dbReference type="InterPro" id="IPR051681">
    <property type="entry name" value="Ser/Thr_Kinases-Pseudokinases"/>
</dbReference>
<dbReference type="InterPro" id="IPR000719">
    <property type="entry name" value="Prot_kinase_dom"/>
</dbReference>
<evidence type="ECO:0000256" key="2">
    <source>
        <dbReference type="ARBA" id="ARBA00022679"/>
    </source>
</evidence>
<dbReference type="InterPro" id="IPR017441">
    <property type="entry name" value="Protein_kinase_ATP_BS"/>
</dbReference>
<evidence type="ECO:0000259" key="7">
    <source>
        <dbReference type="PROSITE" id="PS50011"/>
    </source>
</evidence>
<dbReference type="InterPro" id="IPR008271">
    <property type="entry name" value="Ser/Thr_kinase_AS"/>
</dbReference>
<dbReference type="Proteomes" id="UP001314263">
    <property type="component" value="Unassembled WGS sequence"/>
</dbReference>
<evidence type="ECO:0000313" key="9">
    <source>
        <dbReference type="Proteomes" id="UP001314263"/>
    </source>
</evidence>
<accession>A0AAV1HZ35</accession>